<feature type="compositionally biased region" description="Basic and acidic residues" evidence="5">
    <location>
        <begin position="404"/>
        <end position="420"/>
    </location>
</feature>
<dbReference type="Pfam" id="PF00012">
    <property type="entry name" value="HSP70"/>
    <property type="match status" value="1"/>
</dbReference>
<sequence>MPVILGIDLGTTKSCVAVFKDGTIEVIESSDYGNRTVPSRVAFDDRHEKPLVGEAAFTSRNPANTIYGLKRLIVLATQSDSLPRPSNVVDRKYQPSIKVIHCNEEKELSPEKISAYVLRKLIDDAKARLRASEIEAVIPVPVGFTYEQRLHTKMAGTLAGLKKTYLISEPTAAALSYGLERRVIGKRTVLVFCLGGGTFGVSVVAVDDVNFVVQGSGGKSTVGGTDIDNVIVHHVVQEIKTAKNIDVSGDPRKMQRLLSTCEKAKRQLSCTVQSHIDLEPVLNEDFTLLLTQAKVEELCQEVFAEIREEIDNALQHAKIKAGDIDEITLVGGAARMPAVVRLLTDKFPGKHIGRTVLYDEAVAHGAALWAAHLAGDTSDALRGLTLDDPYAEQEANVGPPNKKRSSDSRRGQSELGRGEATHPASSVDYDAGKDSSSSDPLPTGTGHGGTELLPDKMKKRGDQPTKQQGQAKASQGPPETRPTSGTHMNGPTQVEQCAGKTKDKHKNSRSVKRPTGCLELLEECNECNVL</sequence>
<evidence type="ECO:0000256" key="3">
    <source>
        <dbReference type="ARBA" id="ARBA00022840"/>
    </source>
</evidence>
<feature type="compositionally biased region" description="Polar residues" evidence="5">
    <location>
        <begin position="464"/>
        <end position="473"/>
    </location>
</feature>
<reference evidence="6" key="1">
    <citation type="submission" date="2022-12" db="EMBL/GenBank/DDBJ databases">
        <title>Chromosome-level genome assembly of the bean flower thrips Megalurothrips usitatus.</title>
        <authorList>
            <person name="Ma L."/>
            <person name="Liu Q."/>
            <person name="Li H."/>
            <person name="Cai W."/>
        </authorList>
    </citation>
    <scope>NUCLEOTIDE SEQUENCE</scope>
    <source>
        <strain evidence="6">Cailab_2022a</strain>
    </source>
</reference>
<dbReference type="InterPro" id="IPR013126">
    <property type="entry name" value="Hsp_70_fam"/>
</dbReference>
<keyword evidence="2 4" id="KW-0547">Nucleotide-binding</keyword>
<dbReference type="Gene3D" id="3.30.420.40">
    <property type="match status" value="2"/>
</dbReference>
<comment type="similarity">
    <text evidence="1 4">Belongs to the heat shock protein 70 family.</text>
</comment>
<gene>
    <name evidence="6" type="ORF">ONE63_005010</name>
</gene>
<dbReference type="InterPro" id="IPR043129">
    <property type="entry name" value="ATPase_NBD"/>
</dbReference>
<dbReference type="Gene3D" id="3.90.640.10">
    <property type="entry name" value="Actin, Chain A, domain 4"/>
    <property type="match status" value="1"/>
</dbReference>
<dbReference type="PRINTS" id="PR00301">
    <property type="entry name" value="HEATSHOCK70"/>
</dbReference>
<dbReference type="PROSITE" id="PS00297">
    <property type="entry name" value="HSP70_1"/>
    <property type="match status" value="1"/>
</dbReference>
<feature type="compositionally biased region" description="Basic and acidic residues" evidence="5">
    <location>
        <begin position="453"/>
        <end position="463"/>
    </location>
</feature>
<keyword evidence="3 4" id="KW-0067">ATP-binding</keyword>
<dbReference type="Proteomes" id="UP001075354">
    <property type="component" value="Chromosome 16"/>
</dbReference>
<evidence type="ECO:0000256" key="1">
    <source>
        <dbReference type="ARBA" id="ARBA00007381"/>
    </source>
</evidence>
<evidence type="ECO:0000313" key="7">
    <source>
        <dbReference type="Proteomes" id="UP001075354"/>
    </source>
</evidence>
<evidence type="ECO:0000256" key="5">
    <source>
        <dbReference type="SAM" id="MobiDB-lite"/>
    </source>
</evidence>
<feature type="compositionally biased region" description="Polar residues" evidence="5">
    <location>
        <begin position="481"/>
        <end position="495"/>
    </location>
</feature>
<feature type="compositionally biased region" description="Basic residues" evidence="5">
    <location>
        <begin position="502"/>
        <end position="512"/>
    </location>
</feature>
<feature type="region of interest" description="Disordered" evidence="5">
    <location>
        <begin position="390"/>
        <end position="515"/>
    </location>
</feature>
<organism evidence="6 7">
    <name type="scientific">Megalurothrips usitatus</name>
    <name type="common">bean blossom thrips</name>
    <dbReference type="NCBI Taxonomy" id="439358"/>
    <lineage>
        <taxon>Eukaryota</taxon>
        <taxon>Metazoa</taxon>
        <taxon>Ecdysozoa</taxon>
        <taxon>Arthropoda</taxon>
        <taxon>Hexapoda</taxon>
        <taxon>Insecta</taxon>
        <taxon>Pterygota</taxon>
        <taxon>Neoptera</taxon>
        <taxon>Paraneoptera</taxon>
        <taxon>Thysanoptera</taxon>
        <taxon>Terebrantia</taxon>
        <taxon>Thripoidea</taxon>
        <taxon>Thripidae</taxon>
        <taxon>Megalurothrips</taxon>
    </lineage>
</organism>
<proteinExistence type="inferred from homology"/>
<evidence type="ECO:0000256" key="2">
    <source>
        <dbReference type="ARBA" id="ARBA00022741"/>
    </source>
</evidence>
<dbReference type="GO" id="GO:0005524">
    <property type="term" value="F:ATP binding"/>
    <property type="evidence" value="ECO:0007669"/>
    <property type="project" value="UniProtKB-KW"/>
</dbReference>
<keyword evidence="7" id="KW-1185">Reference proteome</keyword>
<dbReference type="GO" id="GO:0140662">
    <property type="term" value="F:ATP-dependent protein folding chaperone"/>
    <property type="evidence" value="ECO:0007669"/>
    <property type="project" value="InterPro"/>
</dbReference>
<comment type="caution">
    <text evidence="6">The sequence shown here is derived from an EMBL/GenBank/DDBJ whole genome shotgun (WGS) entry which is preliminary data.</text>
</comment>
<accession>A0AAV7X4U7</accession>
<dbReference type="PANTHER" id="PTHR19375">
    <property type="entry name" value="HEAT SHOCK PROTEIN 70KDA"/>
    <property type="match status" value="1"/>
</dbReference>
<dbReference type="FunFam" id="3.90.640.10:FF:000003">
    <property type="entry name" value="Molecular chaperone DnaK"/>
    <property type="match status" value="1"/>
</dbReference>
<evidence type="ECO:0000256" key="4">
    <source>
        <dbReference type="RuleBase" id="RU003322"/>
    </source>
</evidence>
<evidence type="ECO:0000313" key="6">
    <source>
        <dbReference type="EMBL" id="KAJ1519754.1"/>
    </source>
</evidence>
<dbReference type="Gene3D" id="3.30.30.30">
    <property type="match status" value="1"/>
</dbReference>
<dbReference type="SUPFAM" id="SSF53067">
    <property type="entry name" value="Actin-like ATPase domain"/>
    <property type="match status" value="2"/>
</dbReference>
<dbReference type="EMBL" id="JAPTSV010000016">
    <property type="protein sequence ID" value="KAJ1519754.1"/>
    <property type="molecule type" value="Genomic_DNA"/>
</dbReference>
<name>A0AAV7X4U7_9NEOP</name>
<dbReference type="AlphaFoldDB" id="A0AAV7X4U7"/>
<dbReference type="InterPro" id="IPR018181">
    <property type="entry name" value="Heat_shock_70_CS"/>
</dbReference>
<protein>
    <submittedName>
        <fullName evidence="6">Uncharacterized protein</fullName>
    </submittedName>
</protein>